<evidence type="ECO:0000313" key="1">
    <source>
        <dbReference type="EMBL" id="CAG8769586.1"/>
    </source>
</evidence>
<dbReference type="Proteomes" id="UP000789920">
    <property type="component" value="Unassembled WGS sequence"/>
</dbReference>
<keyword evidence="2" id="KW-1185">Reference proteome</keyword>
<feature type="non-terminal residue" evidence="1">
    <location>
        <position position="1"/>
    </location>
</feature>
<proteinExistence type="predicted"/>
<gene>
    <name evidence="1" type="ORF">RPERSI_LOCUS16238</name>
</gene>
<organism evidence="1 2">
    <name type="scientific">Racocetra persica</name>
    <dbReference type="NCBI Taxonomy" id="160502"/>
    <lineage>
        <taxon>Eukaryota</taxon>
        <taxon>Fungi</taxon>
        <taxon>Fungi incertae sedis</taxon>
        <taxon>Mucoromycota</taxon>
        <taxon>Glomeromycotina</taxon>
        <taxon>Glomeromycetes</taxon>
        <taxon>Diversisporales</taxon>
        <taxon>Gigasporaceae</taxon>
        <taxon>Racocetra</taxon>
    </lineage>
</organism>
<name>A0ACA9QYU8_9GLOM</name>
<reference evidence="1" key="1">
    <citation type="submission" date="2021-06" db="EMBL/GenBank/DDBJ databases">
        <authorList>
            <person name="Kallberg Y."/>
            <person name="Tangrot J."/>
            <person name="Rosling A."/>
        </authorList>
    </citation>
    <scope>NUCLEOTIDE SEQUENCE</scope>
    <source>
        <strain evidence="1">MA461A</strain>
    </source>
</reference>
<evidence type="ECO:0000313" key="2">
    <source>
        <dbReference type="Proteomes" id="UP000789920"/>
    </source>
</evidence>
<protein>
    <submittedName>
        <fullName evidence="1">7425_t:CDS:1</fullName>
    </submittedName>
</protein>
<feature type="non-terminal residue" evidence="1">
    <location>
        <position position="436"/>
    </location>
</feature>
<dbReference type="EMBL" id="CAJVQC010039882">
    <property type="protein sequence ID" value="CAG8769586.1"/>
    <property type="molecule type" value="Genomic_DNA"/>
</dbReference>
<sequence length="436" mass="50521">AQAKNTVENSIDSNNSISSTIPARTYIEIDIQQQKIDDLIEYAIDLPDPILAIFITIIKKLAQEQYTQLQYLKTWSNLLNIVKNIDDSELNLVVSLINLMKHRNGPKASKIFSKYLQQKAYNFVCRLNRSHIKYKKKNIQKINRLQKTKKILHGKIGKSKQIRKQHISKVRSIARKAPNITDKKLKLAIQDRLMLNKKQFSAKTVSMATQICEIREMSYRSAVTCMKKHQDVSNIHIIQQCNIAKLSKWFTFGIMTDESTRGDSKVFVICFMYWDLVSNKPKVTLLELQDLTQCTGTLIVHTVIKSCKQYQLDPTKYLTWTTNNTAYMSDYKNGIVALFNKEINSNSFRISCGLHSAYIMITNFENATFGKLKVKKGFSTQKHPFNLLYLIWQLHNGYSESNKDNPINMKSSYIFDLYAKLFGIQLSQFQKPLRQR</sequence>
<accession>A0ACA9QYU8</accession>
<comment type="caution">
    <text evidence="1">The sequence shown here is derived from an EMBL/GenBank/DDBJ whole genome shotgun (WGS) entry which is preliminary data.</text>
</comment>